<gene>
    <name evidence="9" type="primary">LOC113202152</name>
</gene>
<proteinExistence type="predicted"/>
<keyword evidence="1" id="KW-0479">Metal-binding</keyword>
<dbReference type="Proteomes" id="UP000504606">
    <property type="component" value="Unplaced"/>
</dbReference>
<evidence type="ECO:0000313" key="8">
    <source>
        <dbReference type="Proteomes" id="UP000504606"/>
    </source>
</evidence>
<reference evidence="9" key="1">
    <citation type="submission" date="2025-08" db="UniProtKB">
        <authorList>
            <consortium name="RefSeq"/>
        </authorList>
    </citation>
    <scope>IDENTIFICATION</scope>
    <source>
        <tissue evidence="9">Whole organism</tissue>
    </source>
</reference>
<accession>A0A6J1RUJ5</accession>
<feature type="region of interest" description="Disordered" evidence="6">
    <location>
        <begin position="51"/>
        <end position="73"/>
    </location>
</feature>
<feature type="domain" description="C2H2-type" evidence="7">
    <location>
        <begin position="715"/>
        <end position="739"/>
    </location>
</feature>
<feature type="domain" description="C2H2-type" evidence="7">
    <location>
        <begin position="672"/>
        <end position="699"/>
    </location>
</feature>
<dbReference type="Gene3D" id="3.30.160.60">
    <property type="entry name" value="Classic Zinc Finger"/>
    <property type="match status" value="4"/>
</dbReference>
<name>A0A6J1RUJ5_FRAOC</name>
<organism evidence="8 9">
    <name type="scientific">Frankliniella occidentalis</name>
    <name type="common">Western flower thrips</name>
    <name type="synonym">Euthrips occidentalis</name>
    <dbReference type="NCBI Taxonomy" id="133901"/>
    <lineage>
        <taxon>Eukaryota</taxon>
        <taxon>Metazoa</taxon>
        <taxon>Ecdysozoa</taxon>
        <taxon>Arthropoda</taxon>
        <taxon>Hexapoda</taxon>
        <taxon>Insecta</taxon>
        <taxon>Pterygota</taxon>
        <taxon>Neoptera</taxon>
        <taxon>Paraneoptera</taxon>
        <taxon>Thysanoptera</taxon>
        <taxon>Terebrantia</taxon>
        <taxon>Thripoidea</taxon>
        <taxon>Thripidae</taxon>
        <taxon>Frankliniella</taxon>
    </lineage>
</organism>
<evidence type="ECO:0000256" key="3">
    <source>
        <dbReference type="ARBA" id="ARBA00022771"/>
    </source>
</evidence>
<sequence length="784" mass="86531">MSENDELILGFCQLPEVQDNNTGSNGESSSSPGQCEGEVITGDVGEYSSALDEGMTSETSQSNNHGIEFKPVIQPNDTHNNIVEYRTVIEQNNTQNNIIEYKPVITHGDGHNTIVEFKPADNHHEDSSSAEANMNNRISLVENPTEPVTVSTNLVDFINQAGAELTAGTTLDDDECERPKKRRKILPKGQYQCAECRLVCENFDVFHFHMNSHSEVELYTCQKCLYMFQDKDLYDAHVAATCKAAGSSKDKECAVCRKTFKYDSHLREHIICMHNKTPLFSCPICAQNITSWRRSIDRHMANHANNNKCPTCAVKVESPEAIDNHLLESGENHLRCKACDFMTSARGEFFSHVNVHIPKVDFLEPMVCYKCGQRFQRTSEFNNHVRLFCKFRDTPMEIKGSHHPPTPTIQLPIPEGISEMHDESTQGMEVANDASKQIITLPEGFNNNSVIPITLTTGTEDLGHGLGPNTTVIIIPQLFMQPDGTGVISTGQGDQVIYLECMKPDQSGMLPLSFEVPTDKGVQDNLYASQIQQSIVQALQAAQQPVQQIQAVQAVQPAPTVQSIQAVQPLHTMQPVQPMQSVQLLESMQPVQQVDEVDVKIEEPETTEEDAEDEDEELNEDVKPSASSLHANVESPMAAQTVFSTGATPTTSTSSIDSVIQQVAENGGPPALVCSVCNEVLKDSETYESHVKQHDKVKPKPKPNIVVPRKCSSAFKCDQCGQGFAAKHHLEQHTITFHSDVAGIVCPVCRVGMASEKTSLNEHLAKAHKLRVEPSGKLTECSEC</sequence>
<evidence type="ECO:0000256" key="6">
    <source>
        <dbReference type="SAM" id="MobiDB-lite"/>
    </source>
</evidence>
<dbReference type="InterPro" id="IPR036236">
    <property type="entry name" value="Znf_C2H2_sf"/>
</dbReference>
<feature type="compositionally biased region" description="Low complexity" evidence="6">
    <location>
        <begin position="20"/>
        <end position="33"/>
    </location>
</feature>
<feature type="region of interest" description="Disordered" evidence="6">
    <location>
        <begin position="16"/>
        <end position="39"/>
    </location>
</feature>
<feature type="domain" description="C2H2-type" evidence="7">
    <location>
        <begin position="366"/>
        <end position="395"/>
    </location>
</feature>
<dbReference type="AlphaFoldDB" id="A0A6J1RUJ5"/>
<dbReference type="SUPFAM" id="SSF57667">
    <property type="entry name" value="beta-beta-alpha zinc fingers"/>
    <property type="match status" value="1"/>
</dbReference>
<feature type="compositionally biased region" description="Polar residues" evidence="6">
    <location>
        <begin position="56"/>
        <end position="65"/>
    </location>
</feature>
<dbReference type="PROSITE" id="PS50157">
    <property type="entry name" value="ZINC_FINGER_C2H2_2"/>
    <property type="match status" value="4"/>
</dbReference>
<dbReference type="PROSITE" id="PS00028">
    <property type="entry name" value="ZINC_FINGER_C2H2_1"/>
    <property type="match status" value="3"/>
</dbReference>
<dbReference type="OrthoDB" id="10039931at2759"/>
<dbReference type="GeneID" id="113202152"/>
<keyword evidence="8" id="KW-1185">Reference proteome</keyword>
<keyword evidence="4" id="KW-0862">Zinc</keyword>
<evidence type="ECO:0000313" key="9">
    <source>
        <dbReference type="RefSeq" id="XP_026272033.1"/>
    </source>
</evidence>
<dbReference type="GO" id="GO:0008270">
    <property type="term" value="F:zinc ion binding"/>
    <property type="evidence" value="ECO:0007669"/>
    <property type="project" value="UniProtKB-KW"/>
</dbReference>
<evidence type="ECO:0000256" key="4">
    <source>
        <dbReference type="ARBA" id="ARBA00022833"/>
    </source>
</evidence>
<dbReference type="KEGG" id="foc:113202152"/>
<dbReference type="PANTHER" id="PTHR24379:SF121">
    <property type="entry name" value="C2H2-TYPE DOMAIN-CONTAINING PROTEIN"/>
    <property type="match status" value="1"/>
</dbReference>
<dbReference type="RefSeq" id="XP_026272033.1">
    <property type="nucleotide sequence ID" value="XM_026416248.2"/>
</dbReference>
<dbReference type="SMART" id="SM00355">
    <property type="entry name" value="ZnF_C2H2"/>
    <property type="match status" value="10"/>
</dbReference>
<evidence type="ECO:0000256" key="5">
    <source>
        <dbReference type="PROSITE-ProRule" id="PRU00042"/>
    </source>
</evidence>
<evidence type="ECO:0000256" key="1">
    <source>
        <dbReference type="ARBA" id="ARBA00022723"/>
    </source>
</evidence>
<feature type="domain" description="C2H2-type" evidence="7">
    <location>
        <begin position="251"/>
        <end position="274"/>
    </location>
</feature>
<feature type="compositionally biased region" description="Acidic residues" evidence="6">
    <location>
        <begin position="604"/>
        <end position="619"/>
    </location>
</feature>
<dbReference type="PANTHER" id="PTHR24379">
    <property type="entry name" value="KRAB AND ZINC FINGER DOMAIN-CONTAINING"/>
    <property type="match status" value="1"/>
</dbReference>
<keyword evidence="2" id="KW-0677">Repeat</keyword>
<keyword evidence="3 5" id="KW-0863">Zinc-finger</keyword>
<evidence type="ECO:0000259" key="7">
    <source>
        <dbReference type="PROSITE" id="PS50157"/>
    </source>
</evidence>
<evidence type="ECO:0000256" key="2">
    <source>
        <dbReference type="ARBA" id="ARBA00022737"/>
    </source>
</evidence>
<feature type="region of interest" description="Disordered" evidence="6">
    <location>
        <begin position="602"/>
        <end position="626"/>
    </location>
</feature>
<dbReference type="InterPro" id="IPR013087">
    <property type="entry name" value="Znf_C2H2_type"/>
</dbReference>
<protein>
    <submittedName>
        <fullName evidence="9">Uncharacterized protein LOC113202152</fullName>
    </submittedName>
</protein>